<dbReference type="GO" id="GO:0004843">
    <property type="term" value="F:cysteine-type deubiquitinase activity"/>
    <property type="evidence" value="ECO:0007669"/>
    <property type="project" value="UniProtKB-EC"/>
</dbReference>
<dbReference type="PANTHER" id="PTHR13367:SF33">
    <property type="entry name" value="P-LOOP CONTAINING NUCLEOSIDE TRIPHOSPHATE HYDROLASE PROTEIN"/>
    <property type="match status" value="1"/>
</dbReference>
<dbReference type="AlphaFoldDB" id="A0A1C7MNP8"/>
<dbReference type="InterPro" id="IPR022105">
    <property type="entry name" value="DUF3645"/>
</dbReference>
<dbReference type="PANTHER" id="PTHR13367">
    <property type="entry name" value="UBIQUITIN THIOESTERASE"/>
    <property type="match status" value="1"/>
</dbReference>
<evidence type="ECO:0000256" key="4">
    <source>
        <dbReference type="ARBA" id="ARBA00022786"/>
    </source>
</evidence>
<evidence type="ECO:0000256" key="5">
    <source>
        <dbReference type="ARBA" id="ARBA00022801"/>
    </source>
</evidence>
<evidence type="ECO:0000259" key="8">
    <source>
        <dbReference type="Pfam" id="PF12359"/>
    </source>
</evidence>
<dbReference type="Pfam" id="PF12340">
    <property type="entry name" value="DUF3638"/>
    <property type="match status" value="1"/>
</dbReference>
<sequence>MAIDRQLSANDSTSRPVTDQLLESQRWLEKNTRDILDESDEILHVRFQLVYTVGLQRHLEDHPDRWTTVQQVFMLVKKLIPQVHEKFPFGVEVQIGQSATFPFIRILMSDASAYLVSLVARHILNGALPNYTLGQLDSQMRDAVLSFITELQVPHAVAQQVQNYCGDSALWKGLLLLRGLLAHGILVYVLKEWHWRVDYGLDQRRSMLAVPYRAKDMPALRAEFGHPDVAVALTCLSYYYGGLQEHQIDLCFALLYKLDNPTVEYETWTQGCDDVPESLRQLNGVNLRSPEQRQQHLLPLFRRNVAVINFFLSHVVFPKEAKEFPQKQVASGWDIAEKKDHVTTGFSGTNDNRYLLPTSITQRDPPHQLCTNAKVLNYLLRPENSSYICAQDVHGERLSVQKFLELLVQQEPEIRVLLDVGAEMLELQNEALVARWLELNQNAQAAVYFGDNDRLMVLTRAGTVESFVSSPFNQQLDQCLLYLDDAHTRGTDVKLPRDVRAAVTLGPKVTKDRLVQGWFIPFPPISVAHMYSGCMRMRKLGNGHSVMFFAPLEIDRSIRKAAKKTESDAVKIIDILRWVMLETCSDIQHRAHQWADQGFDHGNRASAWSEFCGGKISSDGLASSWLQREAKSLEEMYGLNPPREHPAFEIAELKQKCMQLGLCHCRRLGWTKSRRGKLITRWNAKSKSRGRRKRKRRPIAFTVTSKHSFRLGLYPLP</sequence>
<gene>
    <name evidence="9" type="ORF">A0H81_02023</name>
</gene>
<comment type="caution">
    <text evidence="9">The sequence shown here is derived from an EMBL/GenBank/DDBJ whole genome shotgun (WGS) entry which is preliminary data.</text>
</comment>
<evidence type="ECO:0000256" key="3">
    <source>
        <dbReference type="ARBA" id="ARBA00022670"/>
    </source>
</evidence>
<dbReference type="EMBL" id="LUGG01000002">
    <property type="protein sequence ID" value="OBZ78492.1"/>
    <property type="molecule type" value="Genomic_DNA"/>
</dbReference>
<organism evidence="9 10">
    <name type="scientific">Grifola frondosa</name>
    <name type="common">Maitake</name>
    <name type="synonym">Polyporus frondosus</name>
    <dbReference type="NCBI Taxonomy" id="5627"/>
    <lineage>
        <taxon>Eukaryota</taxon>
        <taxon>Fungi</taxon>
        <taxon>Dikarya</taxon>
        <taxon>Basidiomycota</taxon>
        <taxon>Agaricomycotina</taxon>
        <taxon>Agaricomycetes</taxon>
        <taxon>Polyporales</taxon>
        <taxon>Grifolaceae</taxon>
        <taxon>Grifola</taxon>
    </lineage>
</organism>
<keyword evidence="10" id="KW-1185">Reference proteome</keyword>
<feature type="domain" description="DUF3638" evidence="7">
    <location>
        <begin position="12"/>
        <end position="83"/>
    </location>
</feature>
<proteinExistence type="predicted"/>
<keyword evidence="3" id="KW-0645">Protease</keyword>
<keyword evidence="4" id="KW-0833">Ubl conjugation pathway</keyword>
<reference evidence="9 10" key="1">
    <citation type="submission" date="2016-03" db="EMBL/GenBank/DDBJ databases">
        <title>Whole genome sequencing of Grifola frondosa 9006-11.</title>
        <authorList>
            <person name="Min B."/>
            <person name="Park H."/>
            <person name="Kim J.-G."/>
            <person name="Cho H."/>
            <person name="Oh Y.-L."/>
            <person name="Kong W.-S."/>
            <person name="Choi I.-G."/>
        </authorList>
    </citation>
    <scope>NUCLEOTIDE SEQUENCE [LARGE SCALE GENOMIC DNA]</scope>
    <source>
        <strain evidence="9 10">9006-11</strain>
    </source>
</reference>
<evidence type="ECO:0000256" key="6">
    <source>
        <dbReference type="ARBA" id="ARBA00022807"/>
    </source>
</evidence>
<dbReference type="InterPro" id="IPR051346">
    <property type="entry name" value="OTU_Deubiquitinase"/>
</dbReference>
<dbReference type="InterPro" id="IPR022099">
    <property type="entry name" value="DUF3638"/>
</dbReference>
<evidence type="ECO:0000313" key="10">
    <source>
        <dbReference type="Proteomes" id="UP000092993"/>
    </source>
</evidence>
<evidence type="ECO:0000313" key="9">
    <source>
        <dbReference type="EMBL" id="OBZ78492.1"/>
    </source>
</evidence>
<dbReference type="OrthoDB" id="3182339at2759"/>
<comment type="catalytic activity">
    <reaction evidence="1">
        <text>Thiol-dependent hydrolysis of ester, thioester, amide, peptide and isopeptide bonds formed by the C-terminal Gly of ubiquitin (a 76-residue protein attached to proteins as an intracellular targeting signal).</text>
        <dbReference type="EC" id="3.4.19.12"/>
    </reaction>
</comment>
<evidence type="ECO:0000256" key="1">
    <source>
        <dbReference type="ARBA" id="ARBA00000707"/>
    </source>
</evidence>
<dbReference type="Pfam" id="PF12359">
    <property type="entry name" value="DUF3645"/>
    <property type="match status" value="1"/>
</dbReference>
<name>A0A1C7MNP8_GRIFR</name>
<dbReference type="STRING" id="5627.A0A1C7MNP8"/>
<keyword evidence="6" id="KW-0788">Thiol protease</keyword>
<dbReference type="EC" id="3.4.19.12" evidence="2"/>
<dbReference type="Proteomes" id="UP000092993">
    <property type="component" value="Unassembled WGS sequence"/>
</dbReference>
<keyword evidence="5" id="KW-0378">Hydrolase</keyword>
<protein>
    <recommendedName>
        <fullName evidence="2">ubiquitinyl hydrolase 1</fullName>
        <ecNumber evidence="2">3.4.19.12</ecNumber>
    </recommendedName>
</protein>
<accession>A0A1C7MNP8</accession>
<evidence type="ECO:0000259" key="7">
    <source>
        <dbReference type="Pfam" id="PF12340"/>
    </source>
</evidence>
<evidence type="ECO:0000256" key="2">
    <source>
        <dbReference type="ARBA" id="ARBA00012759"/>
    </source>
</evidence>
<feature type="domain" description="DUF3645" evidence="8">
    <location>
        <begin position="202"/>
        <end position="234"/>
    </location>
</feature>
<dbReference type="GO" id="GO:0006508">
    <property type="term" value="P:proteolysis"/>
    <property type="evidence" value="ECO:0007669"/>
    <property type="project" value="UniProtKB-KW"/>
</dbReference>